<name>A0A179F1G5_PURLI</name>
<sequence length="200" mass="21914">MKLTIAPFVASLAAADFCNGGARIAGRNEGRKNCVSNWNKIYADPGFDNEERDNKQLKDRRLWCSNVTLAIALHSASLTKSITYACCPRGAKKDDLIGLALLLEKLPVRPRGDGLELKFFILGQRIRQCCNGLGRVGLGLLSTGTYTSSGAPLQTLTLSNFPLPLTFYVFHFVMLVAAAQLVVNTELRRTQLPKVSQDVD</sequence>
<gene>
    <name evidence="2" type="ORF">VFPBJ_11616</name>
</gene>
<dbReference type="EMBL" id="LSBH01000040">
    <property type="protein sequence ID" value="OAQ59304.1"/>
    <property type="molecule type" value="Genomic_DNA"/>
</dbReference>
<keyword evidence="1" id="KW-1133">Transmembrane helix</keyword>
<feature type="transmembrane region" description="Helical" evidence="1">
    <location>
        <begin position="165"/>
        <end position="183"/>
    </location>
</feature>
<evidence type="ECO:0000313" key="2">
    <source>
        <dbReference type="EMBL" id="OAQ59304.1"/>
    </source>
</evidence>
<keyword evidence="1" id="KW-0472">Membrane</keyword>
<dbReference type="Proteomes" id="UP000078240">
    <property type="component" value="Unassembled WGS sequence"/>
</dbReference>
<evidence type="ECO:0000313" key="3">
    <source>
        <dbReference type="Proteomes" id="UP000078240"/>
    </source>
</evidence>
<organism evidence="2 3">
    <name type="scientific">Purpureocillium lilacinum</name>
    <name type="common">Paecilomyces lilacinus</name>
    <dbReference type="NCBI Taxonomy" id="33203"/>
    <lineage>
        <taxon>Eukaryota</taxon>
        <taxon>Fungi</taxon>
        <taxon>Dikarya</taxon>
        <taxon>Ascomycota</taxon>
        <taxon>Pezizomycotina</taxon>
        <taxon>Sordariomycetes</taxon>
        <taxon>Hypocreomycetidae</taxon>
        <taxon>Hypocreales</taxon>
        <taxon>Ophiocordycipitaceae</taxon>
        <taxon>Purpureocillium</taxon>
    </lineage>
</organism>
<evidence type="ECO:0000256" key="1">
    <source>
        <dbReference type="SAM" id="Phobius"/>
    </source>
</evidence>
<dbReference type="AlphaFoldDB" id="A0A179F1G5"/>
<reference evidence="2 3" key="1">
    <citation type="submission" date="2016-01" db="EMBL/GenBank/DDBJ databases">
        <title>Biosynthesis of antibiotic leucinostatins and their inhibition on Phytophthora in bio-control Purpureocillium lilacinum.</title>
        <authorList>
            <person name="Wang G."/>
            <person name="Liu Z."/>
            <person name="Lin R."/>
            <person name="Li E."/>
            <person name="Mao Z."/>
            <person name="Ling J."/>
            <person name="Yin W."/>
            <person name="Xie B."/>
        </authorList>
    </citation>
    <scope>NUCLEOTIDE SEQUENCE [LARGE SCALE GENOMIC DNA]</scope>
    <source>
        <strain evidence="2">PLBJ-1</strain>
    </source>
</reference>
<accession>A0A179F1G5</accession>
<proteinExistence type="predicted"/>
<protein>
    <submittedName>
        <fullName evidence="2">Uncharacterized protein</fullName>
    </submittedName>
</protein>
<comment type="caution">
    <text evidence="2">The sequence shown here is derived from an EMBL/GenBank/DDBJ whole genome shotgun (WGS) entry which is preliminary data.</text>
</comment>
<keyword evidence="1" id="KW-0812">Transmembrane</keyword>